<feature type="chain" id="PRO_5047286958" description="Protein kinase domain-containing protein" evidence="1">
    <location>
        <begin position="18"/>
        <end position="382"/>
    </location>
</feature>
<feature type="signal peptide" evidence="1">
    <location>
        <begin position="1"/>
        <end position="17"/>
    </location>
</feature>
<sequence>MAHRFLATWLAIGLASASPKARLEEIDAWLVGGREAPKHWAVRAPGDLDGPARVLKMSVQKEVNRSTLRFGGAEVDVVVKALRHGGAFEFGDRDSDIAYFELLYLESLRGEPGVPRLYGGWRTPTSVVWVTSYGGDTVASHLRCEGGRELSRRGYCGARDKTDEDRPAIAGAAYARRAAEAPLELARSWLRCFRSFGEVGGFVLTDFKPDQFTLDGRGRVSLVDGPAPNTGRVAAFARRHFVAGEHIFVGRAPRPRPSPGESVRLDLEPGLPMVCDGATPCAARTHTWHAHAATSSAAPELGACDGKLCAAFDWRVHVYDLAARSWILPLIISLAEDRAAAARLEALSRAMLAADPAERPSFSALLRSLAQFGTGVAMPGTG</sequence>
<proteinExistence type="predicted"/>
<protein>
    <recommendedName>
        <fullName evidence="4">Protein kinase domain-containing protein</fullName>
    </recommendedName>
</protein>
<gene>
    <name evidence="2" type="ORF">SO694_00017047</name>
</gene>
<reference evidence="2 3" key="1">
    <citation type="submission" date="2024-03" db="EMBL/GenBank/DDBJ databases">
        <title>Aureococcus anophagefferens CCMP1851 and Kratosvirus quantuckense: Draft genome of a second virus-susceptible host strain in the model system.</title>
        <authorList>
            <person name="Chase E."/>
            <person name="Truchon A.R."/>
            <person name="Schepens W."/>
            <person name="Wilhelm S.W."/>
        </authorList>
    </citation>
    <scope>NUCLEOTIDE SEQUENCE [LARGE SCALE GENOMIC DNA]</scope>
    <source>
        <strain evidence="2 3">CCMP1851</strain>
    </source>
</reference>
<keyword evidence="3" id="KW-1185">Reference proteome</keyword>
<evidence type="ECO:0000313" key="3">
    <source>
        <dbReference type="Proteomes" id="UP001363151"/>
    </source>
</evidence>
<accession>A0ABR1G1F0</accession>
<comment type="caution">
    <text evidence="2">The sequence shown here is derived from an EMBL/GenBank/DDBJ whole genome shotgun (WGS) entry which is preliminary data.</text>
</comment>
<keyword evidence="1" id="KW-0732">Signal</keyword>
<evidence type="ECO:0000256" key="1">
    <source>
        <dbReference type="SAM" id="SignalP"/>
    </source>
</evidence>
<evidence type="ECO:0000313" key="2">
    <source>
        <dbReference type="EMBL" id="KAK7242459.1"/>
    </source>
</evidence>
<organism evidence="2 3">
    <name type="scientific">Aureococcus anophagefferens</name>
    <name type="common">Harmful bloom alga</name>
    <dbReference type="NCBI Taxonomy" id="44056"/>
    <lineage>
        <taxon>Eukaryota</taxon>
        <taxon>Sar</taxon>
        <taxon>Stramenopiles</taxon>
        <taxon>Ochrophyta</taxon>
        <taxon>Pelagophyceae</taxon>
        <taxon>Pelagomonadales</taxon>
        <taxon>Pelagomonadaceae</taxon>
        <taxon>Aureococcus</taxon>
    </lineage>
</organism>
<dbReference type="EMBL" id="JBBJCI010000142">
    <property type="protein sequence ID" value="KAK7242459.1"/>
    <property type="molecule type" value="Genomic_DNA"/>
</dbReference>
<name>A0ABR1G1F0_AURAN</name>
<evidence type="ECO:0008006" key="4">
    <source>
        <dbReference type="Google" id="ProtNLM"/>
    </source>
</evidence>
<dbReference type="Proteomes" id="UP001363151">
    <property type="component" value="Unassembled WGS sequence"/>
</dbReference>